<dbReference type="InterPro" id="IPR040445">
    <property type="entry name" value="Kir_TM"/>
</dbReference>
<keyword evidence="2" id="KW-1133">Transmembrane helix</keyword>
<evidence type="ECO:0000313" key="4">
    <source>
        <dbReference type="EMBL" id="ODM90717.1"/>
    </source>
</evidence>
<comment type="caution">
    <text evidence="4">The sequence shown here is derived from an EMBL/GenBank/DDBJ whole genome shotgun (WGS) entry which is preliminary data.</text>
</comment>
<keyword evidence="1" id="KW-0813">Transport</keyword>
<evidence type="ECO:0000259" key="3">
    <source>
        <dbReference type="Pfam" id="PF01007"/>
    </source>
</evidence>
<dbReference type="GO" id="GO:1990573">
    <property type="term" value="P:potassium ion import across plasma membrane"/>
    <property type="evidence" value="ECO:0007669"/>
    <property type="project" value="TreeGrafter"/>
</dbReference>
<dbReference type="Gene3D" id="1.10.287.70">
    <property type="match status" value="2"/>
</dbReference>
<evidence type="ECO:0000256" key="1">
    <source>
        <dbReference type="RuleBase" id="RU003822"/>
    </source>
</evidence>
<reference evidence="4 5" key="1">
    <citation type="journal article" date="2016" name="Genome Biol. Evol.">
        <title>Gene Family Evolution Reflects Adaptation to Soil Environmental Stressors in the Genome of the Collembolan Orchesella cincta.</title>
        <authorList>
            <person name="Faddeeva-Vakhrusheva A."/>
            <person name="Derks M.F."/>
            <person name="Anvar S.Y."/>
            <person name="Agamennone V."/>
            <person name="Suring W."/>
            <person name="Smit S."/>
            <person name="van Straalen N.M."/>
            <person name="Roelofs D."/>
        </authorList>
    </citation>
    <scope>NUCLEOTIDE SEQUENCE [LARGE SCALE GENOMIC DNA]</scope>
    <source>
        <tissue evidence="4">Mixed pool</tissue>
    </source>
</reference>
<feature type="transmembrane region" description="Helical" evidence="2">
    <location>
        <begin position="52"/>
        <end position="71"/>
    </location>
</feature>
<sequence length="284" mass="32067">MHHVPRFRSYKGFFTHLSLCDSTAYEREPRLVLKSGVLNAQEVNVEEKGQRYFADIFTTLVSMDIFIWIGLQLICVGDGPCSTFVSSMFSHGLATYFPFLLTSKEAQQFGLGKILICTGFAVIWWTILISHGDMDHFEEENWEPCVVGVKSFSSVFLFSLESQHTIGYAKKEVRRQRKTKALQTSAEMQMVKSKSQKLLKCKVWDNLAICFLPFVNLGHHRMTDICPEAIALLSLQSIAGVLIEALSVGVFIVKLSSKLDAHRIQNTTFFHTTVMPLAAVQSMK</sequence>
<keyword evidence="1" id="KW-0406">Ion transport</keyword>
<dbReference type="GO" id="GO:0005886">
    <property type="term" value="C:plasma membrane"/>
    <property type="evidence" value="ECO:0007669"/>
    <property type="project" value="TreeGrafter"/>
</dbReference>
<dbReference type="GO" id="GO:0005242">
    <property type="term" value="F:inward rectifier potassium channel activity"/>
    <property type="evidence" value="ECO:0007669"/>
    <property type="project" value="InterPro"/>
</dbReference>
<keyword evidence="1 2" id="KW-0812">Transmembrane</keyword>
<protein>
    <submittedName>
        <fullName evidence="4">G protein-activated inward rectifier potassium channel 3</fullName>
    </submittedName>
</protein>
<dbReference type="GO" id="GO:0034702">
    <property type="term" value="C:monoatomic ion channel complex"/>
    <property type="evidence" value="ECO:0007669"/>
    <property type="project" value="UniProtKB-KW"/>
</dbReference>
<accession>A0A1D2MCI6</accession>
<dbReference type="InterPro" id="IPR016449">
    <property type="entry name" value="K_chnl_inward-rec_Kir"/>
</dbReference>
<keyword evidence="1" id="KW-0633">Potassium transport</keyword>
<gene>
    <name evidence="4" type="ORF">Ocin01_15965</name>
</gene>
<feature type="transmembrane region" description="Helical" evidence="2">
    <location>
        <begin position="114"/>
        <end position="132"/>
    </location>
</feature>
<keyword evidence="1 4" id="KW-0407">Ion channel</keyword>
<organism evidence="4 5">
    <name type="scientific">Orchesella cincta</name>
    <name type="common">Springtail</name>
    <name type="synonym">Podura cincta</name>
    <dbReference type="NCBI Taxonomy" id="48709"/>
    <lineage>
        <taxon>Eukaryota</taxon>
        <taxon>Metazoa</taxon>
        <taxon>Ecdysozoa</taxon>
        <taxon>Arthropoda</taxon>
        <taxon>Hexapoda</taxon>
        <taxon>Collembola</taxon>
        <taxon>Entomobryomorpha</taxon>
        <taxon>Entomobryoidea</taxon>
        <taxon>Orchesellidae</taxon>
        <taxon>Orchesellinae</taxon>
        <taxon>Orchesella</taxon>
    </lineage>
</organism>
<feature type="transmembrane region" description="Helical" evidence="2">
    <location>
        <begin position="83"/>
        <end position="102"/>
    </location>
</feature>
<keyword evidence="1" id="KW-0630">Potassium</keyword>
<dbReference type="PANTHER" id="PTHR11767">
    <property type="entry name" value="INWARD RECTIFIER POTASSIUM CHANNEL"/>
    <property type="match status" value="1"/>
</dbReference>
<dbReference type="GO" id="GO:0034765">
    <property type="term" value="P:regulation of monoatomic ion transmembrane transport"/>
    <property type="evidence" value="ECO:0007669"/>
    <property type="project" value="TreeGrafter"/>
</dbReference>
<name>A0A1D2MCI6_ORCCI</name>
<comment type="similarity">
    <text evidence="1">Belongs to the inward rectifier-type potassium channel (TC 1.A.2.1) family.</text>
</comment>
<feature type="domain" description="Potassium channel inwardly rectifying transmembrane" evidence="3">
    <location>
        <begin position="217"/>
        <end position="256"/>
    </location>
</feature>
<keyword evidence="2" id="KW-0472">Membrane</keyword>
<dbReference type="PANTHER" id="PTHR11767:SF102">
    <property type="entry name" value="INWARDLY RECTIFYING POTASSIUM CHANNEL 1, ISOFORM F"/>
    <property type="match status" value="1"/>
</dbReference>
<dbReference type="Pfam" id="PF01007">
    <property type="entry name" value="IRK"/>
    <property type="match status" value="2"/>
</dbReference>
<proteinExistence type="inferred from homology"/>
<evidence type="ECO:0000256" key="2">
    <source>
        <dbReference type="SAM" id="Phobius"/>
    </source>
</evidence>
<feature type="domain" description="Potassium channel inwardly rectifying transmembrane" evidence="3">
    <location>
        <begin position="118"/>
        <end position="175"/>
    </location>
</feature>
<dbReference type="EMBL" id="LJIJ01001826">
    <property type="protein sequence ID" value="ODM90717.1"/>
    <property type="molecule type" value="Genomic_DNA"/>
</dbReference>
<keyword evidence="1" id="KW-0851">Voltage-gated channel</keyword>
<evidence type="ECO:0000313" key="5">
    <source>
        <dbReference type="Proteomes" id="UP000094527"/>
    </source>
</evidence>
<dbReference type="Proteomes" id="UP000094527">
    <property type="component" value="Unassembled WGS sequence"/>
</dbReference>
<dbReference type="STRING" id="48709.A0A1D2MCI6"/>
<dbReference type="AlphaFoldDB" id="A0A1D2MCI6"/>
<comment type="subcellular location">
    <subcellularLocation>
        <location evidence="1">Membrane</location>
        <topology evidence="1">Multi-pass membrane protein</topology>
    </subcellularLocation>
</comment>
<feature type="transmembrane region" description="Helical" evidence="2">
    <location>
        <begin position="229"/>
        <end position="253"/>
    </location>
</feature>
<keyword evidence="5" id="KW-1185">Reference proteome</keyword>